<dbReference type="Proteomes" id="UP000663823">
    <property type="component" value="Unassembled WGS sequence"/>
</dbReference>
<accession>A0A820G3Z0</accession>
<dbReference type="AlphaFoldDB" id="A0A820G3Z0"/>
<comment type="caution">
    <text evidence="1">The sequence shown here is derived from an EMBL/GenBank/DDBJ whole genome shotgun (WGS) entry which is preliminary data.</text>
</comment>
<gene>
    <name evidence="1" type="ORF">OTI717_LOCUS41098</name>
</gene>
<evidence type="ECO:0000313" key="1">
    <source>
        <dbReference type="EMBL" id="CAF4270766.1"/>
    </source>
</evidence>
<sequence length="88" mass="10723">MAKLLTDYQYLMKIWTHPWLLKPHFIDGYQKYLRGQDQVETDQFFQDDPDDIEDEYEGSRIQKRTKQASKDKITQSVRNFNRLQIGYF</sequence>
<organism evidence="1 2">
    <name type="scientific">Rotaria sordida</name>
    <dbReference type="NCBI Taxonomy" id="392033"/>
    <lineage>
        <taxon>Eukaryota</taxon>
        <taxon>Metazoa</taxon>
        <taxon>Spiralia</taxon>
        <taxon>Gnathifera</taxon>
        <taxon>Rotifera</taxon>
        <taxon>Eurotatoria</taxon>
        <taxon>Bdelloidea</taxon>
        <taxon>Philodinida</taxon>
        <taxon>Philodinidae</taxon>
        <taxon>Rotaria</taxon>
    </lineage>
</organism>
<dbReference type="EMBL" id="CAJOAX010037837">
    <property type="protein sequence ID" value="CAF4270766.1"/>
    <property type="molecule type" value="Genomic_DNA"/>
</dbReference>
<reference evidence="1" key="1">
    <citation type="submission" date="2021-02" db="EMBL/GenBank/DDBJ databases">
        <authorList>
            <person name="Nowell W R."/>
        </authorList>
    </citation>
    <scope>NUCLEOTIDE SEQUENCE</scope>
</reference>
<protein>
    <submittedName>
        <fullName evidence="1">Uncharacterized protein</fullName>
    </submittedName>
</protein>
<evidence type="ECO:0000313" key="2">
    <source>
        <dbReference type="Proteomes" id="UP000663823"/>
    </source>
</evidence>
<proteinExistence type="predicted"/>
<name>A0A820G3Z0_9BILA</name>